<sequence>MACCVYACGSCASVACSRAAAHQCASQAGHLVCSCSSRRRASSAVVAELKKMKEPRHHPSAAHAVANLLFLSCF</sequence>
<dbReference type="AlphaFoldDB" id="A0A8J5W6W0"/>
<comment type="caution">
    <text evidence="1">The sequence shown here is derived from an EMBL/GenBank/DDBJ whole genome shotgun (WGS) entry which is preliminary data.</text>
</comment>
<reference evidence="1" key="1">
    <citation type="journal article" date="2021" name="bioRxiv">
        <title>Whole Genome Assembly and Annotation of Northern Wild Rice, Zizania palustris L., Supports a Whole Genome Duplication in the Zizania Genus.</title>
        <authorList>
            <person name="Haas M."/>
            <person name="Kono T."/>
            <person name="Macchietto M."/>
            <person name="Millas R."/>
            <person name="McGilp L."/>
            <person name="Shao M."/>
            <person name="Duquette J."/>
            <person name="Hirsch C.N."/>
            <person name="Kimball J."/>
        </authorList>
    </citation>
    <scope>NUCLEOTIDE SEQUENCE</scope>
    <source>
        <tissue evidence="1">Fresh leaf tissue</tissue>
    </source>
</reference>
<protein>
    <submittedName>
        <fullName evidence="1">Uncharacterized protein</fullName>
    </submittedName>
</protein>
<evidence type="ECO:0000313" key="1">
    <source>
        <dbReference type="EMBL" id="KAG8082699.1"/>
    </source>
</evidence>
<name>A0A8J5W6W0_ZIZPA</name>
<reference evidence="1" key="2">
    <citation type="submission" date="2021-02" db="EMBL/GenBank/DDBJ databases">
        <authorList>
            <person name="Kimball J.A."/>
            <person name="Haas M.W."/>
            <person name="Macchietto M."/>
            <person name="Kono T."/>
            <person name="Duquette J."/>
            <person name="Shao M."/>
        </authorList>
    </citation>
    <scope>NUCLEOTIDE SEQUENCE</scope>
    <source>
        <tissue evidence="1">Fresh leaf tissue</tissue>
    </source>
</reference>
<proteinExistence type="predicted"/>
<dbReference type="Proteomes" id="UP000729402">
    <property type="component" value="Unassembled WGS sequence"/>
</dbReference>
<dbReference type="EMBL" id="JAAALK010000086">
    <property type="protein sequence ID" value="KAG8082699.1"/>
    <property type="molecule type" value="Genomic_DNA"/>
</dbReference>
<gene>
    <name evidence="1" type="ORF">GUJ93_ZPchr0014g46760</name>
</gene>
<accession>A0A8J5W6W0</accession>
<evidence type="ECO:0000313" key="2">
    <source>
        <dbReference type="Proteomes" id="UP000729402"/>
    </source>
</evidence>
<keyword evidence="2" id="KW-1185">Reference proteome</keyword>
<organism evidence="1 2">
    <name type="scientific">Zizania palustris</name>
    <name type="common">Northern wild rice</name>
    <dbReference type="NCBI Taxonomy" id="103762"/>
    <lineage>
        <taxon>Eukaryota</taxon>
        <taxon>Viridiplantae</taxon>
        <taxon>Streptophyta</taxon>
        <taxon>Embryophyta</taxon>
        <taxon>Tracheophyta</taxon>
        <taxon>Spermatophyta</taxon>
        <taxon>Magnoliopsida</taxon>
        <taxon>Liliopsida</taxon>
        <taxon>Poales</taxon>
        <taxon>Poaceae</taxon>
        <taxon>BOP clade</taxon>
        <taxon>Oryzoideae</taxon>
        <taxon>Oryzeae</taxon>
        <taxon>Zizaniinae</taxon>
        <taxon>Zizania</taxon>
    </lineage>
</organism>